<comment type="caution">
    <text evidence="2">The sequence shown here is derived from an EMBL/GenBank/DDBJ whole genome shotgun (WGS) entry which is preliminary data.</text>
</comment>
<evidence type="ECO:0000313" key="3">
    <source>
        <dbReference type="Proteomes" id="UP001054837"/>
    </source>
</evidence>
<evidence type="ECO:0008006" key="4">
    <source>
        <dbReference type="Google" id="ProtNLM"/>
    </source>
</evidence>
<accession>A0AAV4RF52</accession>
<sequence length="148" mass="16866">MHHTKPYENSSLNEVVSGLWNACVLPQKILLKDEIFSKKKEYCSRGWGGMKRHKKESFAIVGGRRNGCGMPIHHGRKVGCSEKEVDILWKEGITKRRGLFPTVINSDFRGPAFLSGPHASCRIIRKKSDREKQMNRESESATRAKEKN</sequence>
<dbReference type="Proteomes" id="UP001054837">
    <property type="component" value="Unassembled WGS sequence"/>
</dbReference>
<feature type="region of interest" description="Disordered" evidence="1">
    <location>
        <begin position="126"/>
        <end position="148"/>
    </location>
</feature>
<evidence type="ECO:0000313" key="2">
    <source>
        <dbReference type="EMBL" id="GIY19082.1"/>
    </source>
</evidence>
<evidence type="ECO:0000256" key="1">
    <source>
        <dbReference type="SAM" id="MobiDB-lite"/>
    </source>
</evidence>
<keyword evidence="3" id="KW-1185">Reference proteome</keyword>
<protein>
    <recommendedName>
        <fullName evidence="4">HNH homing endonuclease</fullName>
    </recommendedName>
</protein>
<organism evidence="2 3">
    <name type="scientific">Caerostris darwini</name>
    <dbReference type="NCBI Taxonomy" id="1538125"/>
    <lineage>
        <taxon>Eukaryota</taxon>
        <taxon>Metazoa</taxon>
        <taxon>Ecdysozoa</taxon>
        <taxon>Arthropoda</taxon>
        <taxon>Chelicerata</taxon>
        <taxon>Arachnida</taxon>
        <taxon>Araneae</taxon>
        <taxon>Araneomorphae</taxon>
        <taxon>Entelegynae</taxon>
        <taxon>Araneoidea</taxon>
        <taxon>Araneidae</taxon>
        <taxon>Caerostris</taxon>
    </lineage>
</organism>
<reference evidence="2 3" key="1">
    <citation type="submission" date="2021-06" db="EMBL/GenBank/DDBJ databases">
        <title>Caerostris darwini draft genome.</title>
        <authorList>
            <person name="Kono N."/>
            <person name="Arakawa K."/>
        </authorList>
    </citation>
    <scope>NUCLEOTIDE SEQUENCE [LARGE SCALE GENOMIC DNA]</scope>
</reference>
<proteinExistence type="predicted"/>
<name>A0AAV4RF52_9ARAC</name>
<dbReference type="AlphaFoldDB" id="A0AAV4RF52"/>
<gene>
    <name evidence="2" type="ORF">CDAR_565981</name>
</gene>
<dbReference type="EMBL" id="BPLQ01006011">
    <property type="protein sequence ID" value="GIY19082.1"/>
    <property type="molecule type" value="Genomic_DNA"/>
</dbReference>